<comment type="subcellular location">
    <subcellularLocation>
        <location evidence="5">Cytoplasm</location>
    </subcellularLocation>
    <subcellularLocation>
        <location evidence="1">Membrane</location>
    </subcellularLocation>
</comment>
<comment type="pathway">
    <text evidence="5">Nucleotide-sugar biosynthesis; CMP-3-deoxy-D-manno-octulosonate biosynthesis; CMP-3-deoxy-D-manno-octulosonate from 3-deoxy-D-manno-octulosonate and CTP: step 1/1.</text>
</comment>
<name>A0A1Y4DCT6_9BACT</name>
<keyword evidence="7" id="KW-1185">Reference proteome</keyword>
<dbReference type="SUPFAM" id="SSF53448">
    <property type="entry name" value="Nucleotide-diphospho-sugar transferases"/>
    <property type="match status" value="1"/>
</dbReference>
<dbReference type="Proteomes" id="UP000196368">
    <property type="component" value="Unassembled WGS sequence"/>
</dbReference>
<evidence type="ECO:0000256" key="1">
    <source>
        <dbReference type="ARBA" id="ARBA00004370"/>
    </source>
</evidence>
<gene>
    <name evidence="5" type="primary">kdsB</name>
    <name evidence="6" type="ORF">B5F75_03530</name>
</gene>
<comment type="catalytic activity">
    <reaction evidence="5">
        <text>3-deoxy-alpha-D-manno-oct-2-ulosonate + CTP = CMP-3-deoxy-beta-D-manno-octulosonate + diphosphate</text>
        <dbReference type="Rhea" id="RHEA:23448"/>
        <dbReference type="ChEBI" id="CHEBI:33019"/>
        <dbReference type="ChEBI" id="CHEBI:37563"/>
        <dbReference type="ChEBI" id="CHEBI:85986"/>
        <dbReference type="ChEBI" id="CHEBI:85987"/>
        <dbReference type="EC" id="2.7.7.38"/>
    </reaction>
</comment>
<comment type="function">
    <text evidence="5">Activates KDO (a required 8-carbon sugar) for incorporation into bacterial lipopolysaccharide in Gram-negative bacteria.</text>
</comment>
<keyword evidence="2 5" id="KW-0808">Transferase</keyword>
<dbReference type="NCBIfam" id="NF003952">
    <property type="entry name" value="PRK05450.1-5"/>
    <property type="match status" value="1"/>
</dbReference>
<evidence type="ECO:0000256" key="5">
    <source>
        <dbReference type="HAMAP-Rule" id="MF_00057"/>
    </source>
</evidence>
<dbReference type="GO" id="GO:0009103">
    <property type="term" value="P:lipopolysaccharide biosynthetic process"/>
    <property type="evidence" value="ECO:0007669"/>
    <property type="project" value="UniProtKB-UniRule"/>
</dbReference>
<dbReference type="InterPro" id="IPR003329">
    <property type="entry name" value="Cytidylyl_trans"/>
</dbReference>
<evidence type="ECO:0000256" key="3">
    <source>
        <dbReference type="ARBA" id="ARBA00022695"/>
    </source>
</evidence>
<dbReference type="GO" id="GO:0016020">
    <property type="term" value="C:membrane"/>
    <property type="evidence" value="ECO:0007669"/>
    <property type="project" value="UniProtKB-SubCell"/>
</dbReference>
<evidence type="ECO:0000313" key="6">
    <source>
        <dbReference type="EMBL" id="OUO56927.1"/>
    </source>
</evidence>
<dbReference type="NCBIfam" id="TIGR00466">
    <property type="entry name" value="kdsB"/>
    <property type="match status" value="1"/>
</dbReference>
<dbReference type="PANTHER" id="PTHR42866">
    <property type="entry name" value="3-DEOXY-MANNO-OCTULOSONATE CYTIDYLYLTRANSFERASE"/>
    <property type="match status" value="1"/>
</dbReference>
<keyword evidence="3 5" id="KW-0548">Nucleotidyltransferase</keyword>
<sequence>MAVSDILIAIPARYGSSRLPGKILKDLNGKPVIQHVYEACKRTGLGDVVIATESPLVVEAVAKFGATAVLTSESCQSGTDRIFEAAQNRPEKFIINVQGDEPFISTETVSAVAELLRSDPSCDISTAVFATLDDAKIDNPNCVKAVIAKDGRALYFSRSRVPYKRELTEENKKAPYWQHCGIYGYRREALERFVQLPPSPLEQLERLEQLRALEDGMTIKCVETHPTGPAIDTAADLEAAEKYSKEHQ</sequence>
<evidence type="ECO:0000256" key="4">
    <source>
        <dbReference type="ARBA" id="ARBA00022985"/>
    </source>
</evidence>
<keyword evidence="4 5" id="KW-0448">Lipopolysaccharide biosynthesis</keyword>
<proteinExistence type="inferred from homology"/>
<dbReference type="NCBIfam" id="NF003950">
    <property type="entry name" value="PRK05450.1-3"/>
    <property type="match status" value="1"/>
</dbReference>
<reference evidence="7" key="1">
    <citation type="submission" date="2017-04" db="EMBL/GenBank/DDBJ databases">
        <title>Function of individual gut microbiota members based on whole genome sequencing of pure cultures obtained from chicken caecum.</title>
        <authorList>
            <person name="Medvecky M."/>
            <person name="Cejkova D."/>
            <person name="Polansky O."/>
            <person name="Karasova D."/>
            <person name="Kubasova T."/>
            <person name="Cizek A."/>
            <person name="Rychlik I."/>
        </authorList>
    </citation>
    <scope>NUCLEOTIDE SEQUENCE [LARGE SCALE GENOMIC DNA]</scope>
    <source>
        <strain evidence="7">An273</strain>
    </source>
</reference>
<dbReference type="InterPro" id="IPR029044">
    <property type="entry name" value="Nucleotide-diphossugar_trans"/>
</dbReference>
<dbReference type="GO" id="GO:0033468">
    <property type="term" value="P:CMP-keto-3-deoxy-D-manno-octulosonic acid biosynthetic process"/>
    <property type="evidence" value="ECO:0007669"/>
    <property type="project" value="UniProtKB-UniRule"/>
</dbReference>
<dbReference type="AlphaFoldDB" id="A0A1Y4DCT6"/>
<dbReference type="Gene3D" id="3.90.550.10">
    <property type="entry name" value="Spore Coat Polysaccharide Biosynthesis Protein SpsA, Chain A"/>
    <property type="match status" value="1"/>
</dbReference>
<dbReference type="InterPro" id="IPR004528">
    <property type="entry name" value="KdsB"/>
</dbReference>
<dbReference type="Pfam" id="PF02348">
    <property type="entry name" value="CTP_transf_3"/>
    <property type="match status" value="1"/>
</dbReference>
<dbReference type="HAMAP" id="MF_00057">
    <property type="entry name" value="KdsB"/>
    <property type="match status" value="1"/>
</dbReference>
<accession>A0A1Y4DCT6</accession>
<evidence type="ECO:0000313" key="7">
    <source>
        <dbReference type="Proteomes" id="UP000196368"/>
    </source>
</evidence>
<dbReference type="UniPathway" id="UPA00358">
    <property type="reaction ID" value="UER00476"/>
</dbReference>
<protein>
    <recommendedName>
        <fullName evidence="5">3-deoxy-manno-octulosonate cytidylyltransferase</fullName>
        <ecNumber evidence="5">2.7.7.38</ecNumber>
    </recommendedName>
    <alternativeName>
        <fullName evidence="5">CMP-2-keto-3-deoxyoctulosonic acid synthase</fullName>
        <shortName evidence="5">CKS</shortName>
        <shortName evidence="5">CMP-KDO synthase</shortName>
    </alternativeName>
</protein>
<dbReference type="GO" id="GO:0008690">
    <property type="term" value="F:3-deoxy-manno-octulosonate cytidylyltransferase activity"/>
    <property type="evidence" value="ECO:0007669"/>
    <property type="project" value="UniProtKB-UniRule"/>
</dbReference>
<dbReference type="PANTHER" id="PTHR42866:SF2">
    <property type="entry name" value="3-DEOXY-MANNO-OCTULOSONATE CYTIDYLYLTRANSFERASE, MITOCHONDRIAL"/>
    <property type="match status" value="1"/>
</dbReference>
<comment type="caution">
    <text evidence="6">The sequence shown here is derived from an EMBL/GenBank/DDBJ whole genome shotgun (WGS) entry which is preliminary data.</text>
</comment>
<dbReference type="CDD" id="cd02517">
    <property type="entry name" value="CMP-KDO-Synthetase"/>
    <property type="match status" value="1"/>
</dbReference>
<organism evidence="6 7">
    <name type="scientific">Candidatus Avelusimicrobium gallicola</name>
    <dbReference type="NCBI Taxonomy" id="2562704"/>
    <lineage>
        <taxon>Bacteria</taxon>
        <taxon>Pseudomonadati</taxon>
        <taxon>Elusimicrobiota</taxon>
        <taxon>Elusimicrobia</taxon>
        <taxon>Elusimicrobiales</taxon>
        <taxon>Elusimicrobiaceae</taxon>
        <taxon>Candidatus Avelusimicrobium</taxon>
    </lineage>
</organism>
<comment type="similarity">
    <text evidence="5">Belongs to the KdsB family.</text>
</comment>
<dbReference type="NCBIfam" id="NF009905">
    <property type="entry name" value="PRK13368.1"/>
    <property type="match status" value="1"/>
</dbReference>
<keyword evidence="5" id="KW-0963">Cytoplasm</keyword>
<dbReference type="EMBL" id="NFJD01000002">
    <property type="protein sequence ID" value="OUO56927.1"/>
    <property type="molecule type" value="Genomic_DNA"/>
</dbReference>
<dbReference type="GO" id="GO:0005829">
    <property type="term" value="C:cytosol"/>
    <property type="evidence" value="ECO:0007669"/>
    <property type="project" value="TreeGrafter"/>
</dbReference>
<dbReference type="FunFam" id="3.90.550.10:FF:000011">
    <property type="entry name" value="3-deoxy-manno-octulosonate cytidylyltransferase"/>
    <property type="match status" value="1"/>
</dbReference>
<dbReference type="EC" id="2.7.7.38" evidence="5"/>
<evidence type="ECO:0000256" key="2">
    <source>
        <dbReference type="ARBA" id="ARBA00022679"/>
    </source>
</evidence>